<proteinExistence type="predicted"/>
<dbReference type="InterPro" id="IPR036104">
    <property type="entry name" value="BFN_sf"/>
</dbReference>
<reference evidence="2" key="1">
    <citation type="journal article" date="2015" name="Nature">
        <title>Complex archaea that bridge the gap between prokaryotes and eukaryotes.</title>
        <authorList>
            <person name="Spang A."/>
            <person name="Saw J.H."/>
            <person name="Jorgensen S.L."/>
            <person name="Zaremba-Niedzwiedzka K."/>
            <person name="Martijn J."/>
            <person name="Lind A.E."/>
            <person name="van Eijk R."/>
            <person name="Schleper C."/>
            <person name="Guy L."/>
            <person name="Ettema T.J."/>
        </authorList>
    </citation>
    <scope>NUCLEOTIDE SEQUENCE</scope>
</reference>
<protein>
    <recommendedName>
        <fullName evidence="1">BFN domain-containing protein</fullName>
    </recommendedName>
</protein>
<dbReference type="Pfam" id="PF02577">
    <property type="entry name" value="BFN_dom"/>
    <property type="match status" value="1"/>
</dbReference>
<dbReference type="PANTHER" id="PTHR15160">
    <property type="entry name" value="VON HIPPEL-LINDAU PROTEIN"/>
    <property type="match status" value="1"/>
</dbReference>
<gene>
    <name evidence="2" type="ORF">LCGC14_2701750</name>
</gene>
<dbReference type="Gene3D" id="3.10.690.10">
    <property type="entry name" value="Bifunctional nuclease domain"/>
    <property type="match status" value="1"/>
</dbReference>
<comment type="caution">
    <text evidence="2">The sequence shown here is derived from an EMBL/GenBank/DDBJ whole genome shotgun (WGS) entry which is preliminary data.</text>
</comment>
<dbReference type="InterPro" id="IPR003729">
    <property type="entry name" value="Bi_nuclease_dom"/>
</dbReference>
<organism evidence="2">
    <name type="scientific">marine sediment metagenome</name>
    <dbReference type="NCBI Taxonomy" id="412755"/>
    <lineage>
        <taxon>unclassified sequences</taxon>
        <taxon>metagenomes</taxon>
        <taxon>ecological metagenomes</taxon>
    </lineage>
</organism>
<evidence type="ECO:0000313" key="2">
    <source>
        <dbReference type="EMBL" id="KKK92556.1"/>
    </source>
</evidence>
<dbReference type="AlphaFoldDB" id="A0A0F9C7G2"/>
<accession>A0A0F9C7G2</accession>
<dbReference type="PANTHER" id="PTHR15160:SF1">
    <property type="entry name" value="VON HIPPEL-LINDAU DISEASE TUMOR SUPPRESSOR"/>
    <property type="match status" value="1"/>
</dbReference>
<name>A0A0F9C7G2_9ZZZZ</name>
<dbReference type="PROSITE" id="PS51658">
    <property type="entry name" value="BFN"/>
    <property type="match status" value="1"/>
</dbReference>
<feature type="domain" description="BFN" evidence="1">
    <location>
        <begin position="1"/>
        <end position="132"/>
    </location>
</feature>
<evidence type="ECO:0000259" key="1">
    <source>
        <dbReference type="PROSITE" id="PS51658"/>
    </source>
</evidence>
<dbReference type="SUPFAM" id="SSF103256">
    <property type="entry name" value="Hypothetical protein TM0160"/>
    <property type="match status" value="1"/>
</dbReference>
<dbReference type="GO" id="GO:0004518">
    <property type="term" value="F:nuclease activity"/>
    <property type="evidence" value="ECO:0007669"/>
    <property type="project" value="InterPro"/>
</dbReference>
<sequence>MLEMKVKGLALDPSTNTLIVILEDLEEERALPIWVGIFEANAIALEMESVPTPRPMTHDLIKNILEGIQATVSRIVVNDKEDDTFFAVILLSIDGNEVSIDSRPSDAIALALRVDAPIYVAKKVLDESRTIELSEPELEDDIEKWKEWLEDARPEDFGKYEM</sequence>
<dbReference type="EMBL" id="LAZR01048162">
    <property type="protein sequence ID" value="KKK92556.1"/>
    <property type="molecule type" value="Genomic_DNA"/>
</dbReference>